<dbReference type="InterPro" id="IPR029057">
    <property type="entry name" value="PRTase-like"/>
</dbReference>
<dbReference type="Proteomes" id="UP000824071">
    <property type="component" value="Unassembled WGS sequence"/>
</dbReference>
<dbReference type="InterPro" id="IPR044005">
    <property type="entry name" value="DZR_2"/>
</dbReference>
<proteinExistence type="inferred from homology"/>
<evidence type="ECO:0000313" key="4">
    <source>
        <dbReference type="EMBL" id="HIU35954.1"/>
    </source>
</evidence>
<dbReference type="Pfam" id="PF00156">
    <property type="entry name" value="Pribosyltran"/>
    <property type="match status" value="1"/>
</dbReference>
<sequence>MTAQLWDRLLCAFFPRRCRYCGALIVPERTVCETCETALPRIAPPACPDCGHAKADCVCKHKKQKFDAVCAPFYYTDVIRRAVHRFKFEGRTYLAESYGADVANAVRLHFAGRSFDAVAFVPFTKRQRRKRAYNPGELLAGAAAKALGVPCLPLLEKLYETETQHALPASRRTGNVFGVYEVAPDADVKNKRILLVDDIKTTGATLSECAKVLKLAGASSVHAAVFAIARRRKPGAQTPENASGA</sequence>
<dbReference type="AlphaFoldDB" id="A0A9D1IHL0"/>
<dbReference type="SUPFAM" id="SSF53271">
    <property type="entry name" value="PRTase-like"/>
    <property type="match status" value="1"/>
</dbReference>
<reference evidence="4" key="1">
    <citation type="submission" date="2020-10" db="EMBL/GenBank/DDBJ databases">
        <authorList>
            <person name="Gilroy R."/>
        </authorList>
    </citation>
    <scope>NUCLEOTIDE SEQUENCE</scope>
    <source>
        <strain evidence="4">ChiGjej1B1-19959</strain>
    </source>
</reference>
<evidence type="ECO:0000313" key="5">
    <source>
        <dbReference type="Proteomes" id="UP000824071"/>
    </source>
</evidence>
<dbReference type="PANTHER" id="PTHR47505">
    <property type="entry name" value="DNA UTILIZATION PROTEIN YHGH"/>
    <property type="match status" value="1"/>
</dbReference>
<name>A0A9D1IHL0_9FIRM</name>
<dbReference type="InterPro" id="IPR051910">
    <property type="entry name" value="ComF/GntX_DNA_util-trans"/>
</dbReference>
<feature type="domain" description="Double zinc ribbon" evidence="3">
    <location>
        <begin position="10"/>
        <end position="53"/>
    </location>
</feature>
<dbReference type="PANTHER" id="PTHR47505:SF1">
    <property type="entry name" value="DNA UTILIZATION PROTEIN YHGH"/>
    <property type="match status" value="1"/>
</dbReference>
<dbReference type="InterPro" id="IPR000836">
    <property type="entry name" value="PRTase_dom"/>
</dbReference>
<reference evidence="4" key="2">
    <citation type="journal article" date="2021" name="PeerJ">
        <title>Extensive microbial diversity within the chicken gut microbiome revealed by metagenomics and culture.</title>
        <authorList>
            <person name="Gilroy R."/>
            <person name="Ravi A."/>
            <person name="Getino M."/>
            <person name="Pursley I."/>
            <person name="Horton D.L."/>
            <person name="Alikhan N.F."/>
            <person name="Baker D."/>
            <person name="Gharbi K."/>
            <person name="Hall N."/>
            <person name="Watson M."/>
            <person name="Adriaenssens E.M."/>
            <person name="Foster-Nyarko E."/>
            <person name="Jarju S."/>
            <person name="Secka A."/>
            <person name="Antonio M."/>
            <person name="Oren A."/>
            <person name="Chaudhuri R.R."/>
            <person name="La Ragione R."/>
            <person name="Hildebrand F."/>
            <person name="Pallen M.J."/>
        </authorList>
    </citation>
    <scope>NUCLEOTIDE SEQUENCE</scope>
    <source>
        <strain evidence="4">ChiGjej1B1-19959</strain>
    </source>
</reference>
<dbReference type="Gene3D" id="3.40.50.2020">
    <property type="match status" value="1"/>
</dbReference>
<feature type="domain" description="Phosphoribosyltransferase" evidence="2">
    <location>
        <begin position="136"/>
        <end position="231"/>
    </location>
</feature>
<evidence type="ECO:0000259" key="3">
    <source>
        <dbReference type="Pfam" id="PF18912"/>
    </source>
</evidence>
<comment type="similarity">
    <text evidence="1">Belongs to the ComF/GntX family.</text>
</comment>
<evidence type="ECO:0000259" key="2">
    <source>
        <dbReference type="Pfam" id="PF00156"/>
    </source>
</evidence>
<dbReference type="CDD" id="cd06223">
    <property type="entry name" value="PRTases_typeI"/>
    <property type="match status" value="1"/>
</dbReference>
<gene>
    <name evidence="4" type="ORF">IAC53_05010</name>
</gene>
<accession>A0A9D1IHL0</accession>
<evidence type="ECO:0000256" key="1">
    <source>
        <dbReference type="ARBA" id="ARBA00008007"/>
    </source>
</evidence>
<protein>
    <submittedName>
        <fullName evidence="4">ComF family protein</fullName>
    </submittedName>
</protein>
<organism evidence="4 5">
    <name type="scientific">Candidatus Fimenecus excrementigallinarum</name>
    <dbReference type="NCBI Taxonomy" id="2840816"/>
    <lineage>
        <taxon>Bacteria</taxon>
        <taxon>Bacillati</taxon>
        <taxon>Bacillota</taxon>
        <taxon>Clostridia</taxon>
        <taxon>Candidatus Fimenecus</taxon>
    </lineage>
</organism>
<dbReference type="EMBL" id="DVMW01000030">
    <property type="protein sequence ID" value="HIU35954.1"/>
    <property type="molecule type" value="Genomic_DNA"/>
</dbReference>
<dbReference type="Pfam" id="PF18912">
    <property type="entry name" value="DZR_2"/>
    <property type="match status" value="1"/>
</dbReference>
<comment type="caution">
    <text evidence="4">The sequence shown here is derived from an EMBL/GenBank/DDBJ whole genome shotgun (WGS) entry which is preliminary data.</text>
</comment>